<dbReference type="InterPro" id="IPR038122">
    <property type="entry name" value="PFU_sf"/>
</dbReference>
<accession>A0A146KFA7</accession>
<keyword evidence="1" id="KW-0963">Cytoplasm</keyword>
<dbReference type="Gene3D" id="2.130.10.10">
    <property type="entry name" value="YVTN repeat-like/Quinoprotein amine dehydrogenase"/>
    <property type="match status" value="2"/>
</dbReference>
<reference evidence="5" key="1">
    <citation type="submission" date="2015-07" db="EMBL/GenBank/DDBJ databases">
        <title>Adaptation to a free-living lifestyle via gene acquisitions in the diplomonad Trepomonas sp. PC1.</title>
        <authorList>
            <person name="Xu F."/>
            <person name="Jerlstrom-Hultqvist J."/>
            <person name="Kolisko M."/>
            <person name="Simpson A.G.B."/>
            <person name="Roger A.J."/>
            <person name="Svard S.G."/>
            <person name="Andersson J.O."/>
        </authorList>
    </citation>
    <scope>NUCLEOTIDE SEQUENCE</scope>
    <source>
        <strain evidence="5">PC1</strain>
    </source>
</reference>
<evidence type="ECO:0000259" key="4">
    <source>
        <dbReference type="PROSITE" id="PS51394"/>
    </source>
</evidence>
<organism evidence="5">
    <name type="scientific">Trepomonas sp. PC1</name>
    <dbReference type="NCBI Taxonomy" id="1076344"/>
    <lineage>
        <taxon>Eukaryota</taxon>
        <taxon>Metamonada</taxon>
        <taxon>Diplomonadida</taxon>
        <taxon>Hexamitidae</taxon>
        <taxon>Hexamitinae</taxon>
        <taxon>Trepomonas</taxon>
    </lineage>
</organism>
<sequence length="654" mass="74896">MHQVSIQPHSKAVKSVFYCEQLKKLVSTSLDGALVLTDLSTNESETILKGEALVGCVQTDKGLVAASSDGVIIFFGFDDTVEQLTLKCKDRPASLFYHDNEVLIGDWGGNLYRYNLQTKLTKTFTFPQFNYEERVVPNGVYSLQILNNQIICGLSSGHIGIGRDEFQLLKVHQKGVRSLQVYKNQIISVANDGRCCLTDLHKSTELQSVHSDKEYIFCSCLFQDQVVFGGTSIVAEVVDLQTKKLQQLIPMQSDAWSVCGYQNQLYFGLESGQIVCVNLKEEPNKFFKMSILSQKFTGSANDYLPIELLKEKYNYSSVDELNILAEQNMNNHSRTTPICICFVDNILQCFLRHQGKFQVLGNVDYKTLQIDKKKDQNGTYWDLCFNVSADIGQQELKLYMNIGEDAYVVAKRFLADTGLQVDLKSDQIDQVAQIRQFIEQNAPKVTLLEQYKPDSTLIQNHLEKEVNFEEIKAQSQDSEKSKMELDLRNHCFLEVRQTSEQIAKKAMSQLTKYFNDLELEDLCNLMAEGTYSQFQDFGLLEEHYGQFLCVLSYAFQVKAVEQLDDQYIDFLVERFTMGSKPEQVFSLRVMNYIADDRLYKKILNCQKSFIMKMQENDGQDVEHFVVQMSKFQLKKVFGDDDFVKEVAEGLFKKQ</sequence>
<protein>
    <submittedName>
        <fullName evidence="5">PFU (PLAA family ubiquitin binding) domain-containing protein</fullName>
    </submittedName>
</protein>
<evidence type="ECO:0000256" key="3">
    <source>
        <dbReference type="ARBA" id="ARBA00022737"/>
    </source>
</evidence>
<dbReference type="GO" id="GO:0005634">
    <property type="term" value="C:nucleus"/>
    <property type="evidence" value="ECO:0007669"/>
    <property type="project" value="TreeGrafter"/>
</dbReference>
<dbReference type="GO" id="GO:0010992">
    <property type="term" value="P:ubiquitin recycling"/>
    <property type="evidence" value="ECO:0007669"/>
    <property type="project" value="TreeGrafter"/>
</dbReference>
<evidence type="ECO:0000256" key="1">
    <source>
        <dbReference type="ARBA" id="ARBA00022490"/>
    </source>
</evidence>
<dbReference type="PANTHER" id="PTHR19849:SF0">
    <property type="entry name" value="PHOSPHOLIPASE A-2-ACTIVATING PROTEIN"/>
    <property type="match status" value="1"/>
</dbReference>
<dbReference type="GO" id="GO:0005737">
    <property type="term" value="C:cytoplasm"/>
    <property type="evidence" value="ECO:0007669"/>
    <property type="project" value="TreeGrafter"/>
</dbReference>
<evidence type="ECO:0000256" key="2">
    <source>
        <dbReference type="ARBA" id="ARBA00022574"/>
    </source>
</evidence>
<dbReference type="AlphaFoldDB" id="A0A146KFA7"/>
<name>A0A146KFA7_9EUKA</name>
<dbReference type="Gene3D" id="3.10.20.870">
    <property type="entry name" value="PFU (PLAA family ubiquitin binding), C-terminal domain"/>
    <property type="match status" value="1"/>
</dbReference>
<gene>
    <name evidence="5" type="ORF">TPC1_12742</name>
</gene>
<dbReference type="GO" id="GO:0043130">
    <property type="term" value="F:ubiquitin binding"/>
    <property type="evidence" value="ECO:0007669"/>
    <property type="project" value="TreeGrafter"/>
</dbReference>
<dbReference type="SUPFAM" id="SSF50978">
    <property type="entry name" value="WD40 repeat-like"/>
    <property type="match status" value="1"/>
</dbReference>
<dbReference type="EMBL" id="GDID01002042">
    <property type="protein sequence ID" value="JAP94564.1"/>
    <property type="molecule type" value="Transcribed_RNA"/>
</dbReference>
<evidence type="ECO:0000313" key="5">
    <source>
        <dbReference type="EMBL" id="JAP94564.1"/>
    </source>
</evidence>
<dbReference type="InterPro" id="IPR036322">
    <property type="entry name" value="WD40_repeat_dom_sf"/>
</dbReference>
<keyword evidence="3" id="KW-0677">Repeat</keyword>
<dbReference type="PANTHER" id="PTHR19849">
    <property type="entry name" value="PHOSPHOLIPASE A-2-ACTIVATING PROTEIN"/>
    <property type="match status" value="1"/>
</dbReference>
<proteinExistence type="predicted"/>
<dbReference type="PROSITE" id="PS51394">
    <property type="entry name" value="PFU"/>
    <property type="match status" value="1"/>
</dbReference>
<dbReference type="Pfam" id="PF09070">
    <property type="entry name" value="PFU"/>
    <property type="match status" value="1"/>
</dbReference>
<dbReference type="InterPro" id="IPR015943">
    <property type="entry name" value="WD40/YVTN_repeat-like_dom_sf"/>
</dbReference>
<keyword evidence="2" id="KW-0853">WD repeat</keyword>
<feature type="domain" description="PFU" evidence="4">
    <location>
        <begin position="349"/>
        <end position="452"/>
    </location>
</feature>
<dbReference type="InterPro" id="IPR015155">
    <property type="entry name" value="PFU"/>
</dbReference>
<dbReference type="GO" id="GO:0043161">
    <property type="term" value="P:proteasome-mediated ubiquitin-dependent protein catabolic process"/>
    <property type="evidence" value="ECO:0007669"/>
    <property type="project" value="TreeGrafter"/>
</dbReference>